<dbReference type="GO" id="GO:0003677">
    <property type="term" value="F:DNA binding"/>
    <property type="evidence" value="ECO:0007669"/>
    <property type="project" value="UniProtKB-UniRule"/>
</dbReference>
<dbReference type="Pfam" id="PF00486">
    <property type="entry name" value="Trans_reg_C"/>
    <property type="match status" value="1"/>
</dbReference>
<sequence>MSVMQDEIYRVGKLSLDIGRHVLSGPRGEVLLAPVPFRIMEKLMRREGVIQSQDAITQAIWSDPDDEPDDPGRVIREKISKLRGLICLIGTDGRGRVEIRNERECGYYVSVRKQG</sequence>
<dbReference type="GO" id="GO:0006355">
    <property type="term" value="P:regulation of DNA-templated transcription"/>
    <property type="evidence" value="ECO:0007669"/>
    <property type="project" value="InterPro"/>
</dbReference>
<dbReference type="SUPFAM" id="SSF46894">
    <property type="entry name" value="C-terminal effector domain of the bipartite response regulators"/>
    <property type="match status" value="1"/>
</dbReference>
<dbReference type="Gene3D" id="1.10.10.10">
    <property type="entry name" value="Winged helix-like DNA-binding domain superfamily/Winged helix DNA-binding domain"/>
    <property type="match status" value="1"/>
</dbReference>
<dbReference type="SMART" id="SM00862">
    <property type="entry name" value="Trans_reg_C"/>
    <property type="match status" value="1"/>
</dbReference>
<dbReference type="KEGG" id="keu:S101446_01284"/>
<comment type="caution">
    <text evidence="4">The sequence shown here is derived from an EMBL/GenBank/DDBJ whole genome shotgun (WGS) entry which is preliminary data.</text>
</comment>
<organism evidence="4 5">
    <name type="scientific">Komagataeibacter europaeus</name>
    <name type="common">Gluconacetobacter europaeus</name>
    <dbReference type="NCBI Taxonomy" id="33995"/>
    <lineage>
        <taxon>Bacteria</taxon>
        <taxon>Pseudomonadati</taxon>
        <taxon>Pseudomonadota</taxon>
        <taxon>Alphaproteobacteria</taxon>
        <taxon>Acetobacterales</taxon>
        <taxon>Acetobacteraceae</taxon>
        <taxon>Komagataeibacter</taxon>
    </lineage>
</organism>
<evidence type="ECO:0000259" key="3">
    <source>
        <dbReference type="PROSITE" id="PS51755"/>
    </source>
</evidence>
<evidence type="ECO:0000313" key="4">
    <source>
        <dbReference type="EMBL" id="KON64790.1"/>
    </source>
</evidence>
<evidence type="ECO:0000256" key="1">
    <source>
        <dbReference type="ARBA" id="ARBA00023125"/>
    </source>
</evidence>
<dbReference type="PATRIC" id="fig|33995.3.peg.1948"/>
<dbReference type="STRING" id="33995.KOEU_17600"/>
<feature type="domain" description="OmpR/PhoB-type" evidence="3">
    <location>
        <begin position="6"/>
        <end position="111"/>
    </location>
</feature>
<dbReference type="EMBL" id="LHUQ01000007">
    <property type="protein sequence ID" value="KON64790.1"/>
    <property type="molecule type" value="Genomic_DNA"/>
</dbReference>
<gene>
    <name evidence="4" type="ORF">KOEU_17600</name>
</gene>
<accession>A0A0M0EHR6</accession>
<name>A0A0M0EHR6_KOMEU</name>
<reference evidence="4" key="1">
    <citation type="submission" date="2015-08" db="EMBL/GenBank/DDBJ databases">
        <title>Draft genome sequence of Komagataeibacter europaeus CECT 8546 a cellulose producer strain from vinegar produced by the traditional method.</title>
        <authorList>
            <person name="Poehlein A."/>
            <person name="Valera M.J."/>
            <person name="Haack F.S."/>
            <person name="Mas A."/>
            <person name="Daniel R."/>
            <person name="Streit W.R."/>
            <person name="Mateo E."/>
        </authorList>
    </citation>
    <scope>NUCLEOTIDE SEQUENCE [LARGE SCALE GENOMIC DNA]</scope>
    <source>
        <strain evidence="4">CECT 8546</strain>
    </source>
</reference>
<proteinExistence type="predicted"/>
<dbReference type="InterPro" id="IPR036388">
    <property type="entry name" value="WH-like_DNA-bd_sf"/>
</dbReference>
<evidence type="ECO:0000256" key="2">
    <source>
        <dbReference type="PROSITE-ProRule" id="PRU01091"/>
    </source>
</evidence>
<dbReference type="InterPro" id="IPR016032">
    <property type="entry name" value="Sig_transdc_resp-reg_C-effctor"/>
</dbReference>
<keyword evidence="1 2" id="KW-0238">DNA-binding</keyword>
<dbReference type="Proteomes" id="UP000037566">
    <property type="component" value="Unassembled WGS sequence"/>
</dbReference>
<dbReference type="GO" id="GO:0000160">
    <property type="term" value="P:phosphorelay signal transduction system"/>
    <property type="evidence" value="ECO:0007669"/>
    <property type="project" value="InterPro"/>
</dbReference>
<dbReference type="AlphaFoldDB" id="A0A0M0EHR6"/>
<dbReference type="PROSITE" id="PS51755">
    <property type="entry name" value="OMPR_PHOB"/>
    <property type="match status" value="1"/>
</dbReference>
<keyword evidence="5" id="KW-1185">Reference proteome</keyword>
<evidence type="ECO:0000313" key="5">
    <source>
        <dbReference type="Proteomes" id="UP000037566"/>
    </source>
</evidence>
<feature type="DNA-binding region" description="OmpR/PhoB-type" evidence="2">
    <location>
        <begin position="6"/>
        <end position="111"/>
    </location>
</feature>
<protein>
    <recommendedName>
        <fullName evidence="3">OmpR/PhoB-type domain-containing protein</fullName>
    </recommendedName>
</protein>
<dbReference type="InterPro" id="IPR001867">
    <property type="entry name" value="OmpR/PhoB-type_DNA-bd"/>
</dbReference>